<evidence type="ECO:0000313" key="2">
    <source>
        <dbReference type="EMBL" id="HCT14090.1"/>
    </source>
</evidence>
<dbReference type="PANTHER" id="PTHR43201">
    <property type="entry name" value="ACYL-COA SYNTHETASE"/>
    <property type="match status" value="1"/>
</dbReference>
<reference evidence="2 3" key="1">
    <citation type="journal article" date="2018" name="Nat. Biotechnol.">
        <title>A standardized bacterial taxonomy based on genome phylogeny substantially revises the tree of life.</title>
        <authorList>
            <person name="Parks D.H."/>
            <person name="Chuvochina M."/>
            <person name="Waite D.W."/>
            <person name="Rinke C."/>
            <person name="Skarshewski A."/>
            <person name="Chaumeil P.A."/>
            <person name="Hugenholtz P."/>
        </authorList>
    </citation>
    <scope>NUCLEOTIDE SEQUENCE [LARGE SCALE GENOMIC DNA]</scope>
    <source>
        <strain evidence="2">UBA11247</strain>
    </source>
</reference>
<organism evidence="2 3">
    <name type="scientific">Corynebacterium nuruki</name>
    <dbReference type="NCBI Taxonomy" id="1032851"/>
    <lineage>
        <taxon>Bacteria</taxon>
        <taxon>Bacillati</taxon>
        <taxon>Actinomycetota</taxon>
        <taxon>Actinomycetes</taxon>
        <taxon>Mycobacteriales</taxon>
        <taxon>Corynebacteriaceae</taxon>
        <taxon>Corynebacterium</taxon>
    </lineage>
</organism>
<dbReference type="InterPro" id="IPR042099">
    <property type="entry name" value="ANL_N_sf"/>
</dbReference>
<dbReference type="GO" id="GO:0006631">
    <property type="term" value="P:fatty acid metabolic process"/>
    <property type="evidence" value="ECO:0007669"/>
    <property type="project" value="TreeGrafter"/>
</dbReference>
<dbReference type="SUPFAM" id="SSF56801">
    <property type="entry name" value="Acetyl-CoA synthetase-like"/>
    <property type="match status" value="1"/>
</dbReference>
<dbReference type="Gene3D" id="3.40.50.12780">
    <property type="entry name" value="N-terminal domain of ligase-like"/>
    <property type="match status" value="1"/>
</dbReference>
<dbReference type="RefSeq" id="WP_273051326.1">
    <property type="nucleotide sequence ID" value="NZ_DAITTW010000060.1"/>
</dbReference>
<comment type="caution">
    <text evidence="2">The sequence shown here is derived from an EMBL/GenBank/DDBJ whole genome shotgun (WGS) entry which is preliminary data.</text>
</comment>
<dbReference type="AlphaFoldDB" id="A0A3D4T017"/>
<evidence type="ECO:0000259" key="1">
    <source>
        <dbReference type="Pfam" id="PF00501"/>
    </source>
</evidence>
<name>A0A3D4T017_9CORY</name>
<dbReference type="Gene3D" id="3.30.300.30">
    <property type="match status" value="1"/>
</dbReference>
<dbReference type="Pfam" id="PF00501">
    <property type="entry name" value="AMP-binding"/>
    <property type="match status" value="1"/>
</dbReference>
<keyword evidence="2" id="KW-0436">Ligase</keyword>
<accession>A0A3D4T017</accession>
<proteinExistence type="predicted"/>
<dbReference type="InterPro" id="IPR045851">
    <property type="entry name" value="AMP-bd_C_sf"/>
</dbReference>
<protein>
    <submittedName>
        <fullName evidence="2">O-succinylbenzoic acid--CoA ligase</fullName>
    </submittedName>
</protein>
<feature type="domain" description="AMP-dependent synthetase/ligase" evidence="1">
    <location>
        <begin position="74"/>
        <end position="266"/>
    </location>
</feature>
<dbReference type="STRING" id="863239.GCA_000213935_01198"/>
<gene>
    <name evidence="2" type="ORF">DIW82_04655</name>
</gene>
<evidence type="ECO:0000313" key="3">
    <source>
        <dbReference type="Proteomes" id="UP000261739"/>
    </source>
</evidence>
<dbReference type="InterPro" id="IPR000873">
    <property type="entry name" value="AMP-dep_synth/lig_dom"/>
</dbReference>
<dbReference type="GO" id="GO:0031956">
    <property type="term" value="F:medium-chain fatty acid-CoA ligase activity"/>
    <property type="evidence" value="ECO:0007669"/>
    <property type="project" value="TreeGrafter"/>
</dbReference>
<dbReference type="PANTHER" id="PTHR43201:SF32">
    <property type="entry name" value="2-SUCCINYLBENZOATE--COA LIGASE, CHLOROPLASTIC_PEROXISOMAL"/>
    <property type="match status" value="1"/>
</dbReference>
<sequence length="417" mass="42330">MTPSRTSSPTFLEPLPLAPTADSVHGALPVLSDLLTGHGAVLPVPPGDPAGLAGIMAAGPDGRRARAGTLVACTSGSTGTPKGARLRSENLAASAEATAGYIHATTGADPGPWLLVLPPHHIAGMQVILRSIAAGHAPAVPGDDHFTAAGFAAATRSLRHARPGADLHTSLVPTQLARLLDDADGTAALADYAAVLVGGAATRPDLVARAREAGLRIMLTYGSSETAGGMVYDGTALPGTTVEIEDPDATGLGRILLSGPTVADGYRNVSGDAEQDAFPRRGVFRTSDLGRTDPATGRLTVVGRSDGAVNSGGLKILPEQVEAALGASDLTGCAAGVPDADWGEVVAVAVEDARQDAGTEVTGEIRSTLHAAGVAAELLPRRAFTMPDLPRTGPGKLDRMTIRTALLEWCGAVHRAD</sequence>
<dbReference type="Proteomes" id="UP000261739">
    <property type="component" value="Unassembled WGS sequence"/>
</dbReference>
<dbReference type="EMBL" id="DQID01000131">
    <property type="protein sequence ID" value="HCT14090.1"/>
    <property type="molecule type" value="Genomic_DNA"/>
</dbReference>